<reference evidence="2" key="1">
    <citation type="journal article" date="2022" name="Plant J.">
        <title>Strategies of tolerance reflected in two North American maple genomes.</title>
        <authorList>
            <person name="McEvoy S.L."/>
            <person name="Sezen U.U."/>
            <person name="Trouern-Trend A."/>
            <person name="McMahon S.M."/>
            <person name="Schaberg P.G."/>
            <person name="Yang J."/>
            <person name="Wegrzyn J.L."/>
            <person name="Swenson N.G."/>
        </authorList>
    </citation>
    <scope>NUCLEOTIDE SEQUENCE</scope>
    <source>
        <strain evidence="2">NS2018</strain>
    </source>
</reference>
<name>A0AA39W1S6_ACESA</name>
<protein>
    <submittedName>
        <fullName evidence="2">Uncharacterized protein</fullName>
    </submittedName>
</protein>
<dbReference type="AlphaFoldDB" id="A0AA39W1S6"/>
<evidence type="ECO:0000313" key="3">
    <source>
        <dbReference type="Proteomes" id="UP001168877"/>
    </source>
</evidence>
<organism evidence="2 3">
    <name type="scientific">Acer saccharum</name>
    <name type="common">Sugar maple</name>
    <dbReference type="NCBI Taxonomy" id="4024"/>
    <lineage>
        <taxon>Eukaryota</taxon>
        <taxon>Viridiplantae</taxon>
        <taxon>Streptophyta</taxon>
        <taxon>Embryophyta</taxon>
        <taxon>Tracheophyta</taxon>
        <taxon>Spermatophyta</taxon>
        <taxon>Magnoliopsida</taxon>
        <taxon>eudicotyledons</taxon>
        <taxon>Gunneridae</taxon>
        <taxon>Pentapetalae</taxon>
        <taxon>rosids</taxon>
        <taxon>malvids</taxon>
        <taxon>Sapindales</taxon>
        <taxon>Sapindaceae</taxon>
        <taxon>Hippocastanoideae</taxon>
        <taxon>Acereae</taxon>
        <taxon>Acer</taxon>
    </lineage>
</organism>
<feature type="compositionally biased region" description="Polar residues" evidence="1">
    <location>
        <begin position="44"/>
        <end position="55"/>
    </location>
</feature>
<dbReference type="SUPFAM" id="SSF50630">
    <property type="entry name" value="Acid proteases"/>
    <property type="match status" value="1"/>
</dbReference>
<evidence type="ECO:0000256" key="1">
    <source>
        <dbReference type="SAM" id="MobiDB-lite"/>
    </source>
</evidence>
<comment type="caution">
    <text evidence="2">The sequence shown here is derived from an EMBL/GenBank/DDBJ whole genome shotgun (WGS) entry which is preliminary data.</text>
</comment>
<dbReference type="Gene3D" id="2.40.70.10">
    <property type="entry name" value="Acid Proteases"/>
    <property type="match status" value="1"/>
</dbReference>
<dbReference type="PANTHER" id="PTHR35046:SF9">
    <property type="entry name" value="RNA-DIRECTED DNA POLYMERASE"/>
    <property type="match status" value="1"/>
</dbReference>
<sequence length="254" mass="28401">MSRFLNGLNRDIANVVELQHYVELNDMVHMAVKVEQQLKRKSSTRVGQHSGSSPWKPNWNKRDDQPSFKAKIEPVKDHKAGGTSNQGHIASQCPNKRVMILKDDGDIESKGESDEESMPPLEDASDIEYPVGGELLVARRALSAPAKEDDEVQRDNIFHTRCHVNDKVCSMIIDGGSCTNVANTTLVEKLNLAILKHPKPYKLQWLNDSGEIKVTKQVLVTFSIGNYKDEVCCDVVPMNVGHIFWEDHGSLIGM</sequence>
<accession>A0AA39W1S6</accession>
<dbReference type="PANTHER" id="PTHR35046">
    <property type="entry name" value="ZINC KNUCKLE (CCHC-TYPE) FAMILY PROTEIN"/>
    <property type="match status" value="1"/>
</dbReference>
<reference evidence="2" key="2">
    <citation type="submission" date="2023-06" db="EMBL/GenBank/DDBJ databases">
        <authorList>
            <person name="Swenson N.G."/>
            <person name="Wegrzyn J.L."/>
            <person name="Mcevoy S.L."/>
        </authorList>
    </citation>
    <scope>NUCLEOTIDE SEQUENCE</scope>
    <source>
        <strain evidence="2">NS2018</strain>
        <tissue evidence="2">Leaf</tissue>
    </source>
</reference>
<feature type="region of interest" description="Disordered" evidence="1">
    <location>
        <begin position="76"/>
        <end position="95"/>
    </location>
</feature>
<dbReference type="EMBL" id="JAUESC010000004">
    <property type="protein sequence ID" value="KAK0598736.1"/>
    <property type="molecule type" value="Genomic_DNA"/>
</dbReference>
<evidence type="ECO:0000313" key="2">
    <source>
        <dbReference type="EMBL" id="KAK0598736.1"/>
    </source>
</evidence>
<dbReference type="CDD" id="cd00303">
    <property type="entry name" value="retropepsin_like"/>
    <property type="match status" value="1"/>
</dbReference>
<dbReference type="Proteomes" id="UP001168877">
    <property type="component" value="Unassembled WGS sequence"/>
</dbReference>
<feature type="compositionally biased region" description="Polar residues" evidence="1">
    <location>
        <begin position="82"/>
        <end position="94"/>
    </location>
</feature>
<proteinExistence type="predicted"/>
<dbReference type="InterPro" id="IPR021109">
    <property type="entry name" value="Peptidase_aspartic_dom_sf"/>
</dbReference>
<gene>
    <name evidence="2" type="ORF">LWI29_037429</name>
</gene>
<keyword evidence="3" id="KW-1185">Reference proteome</keyword>
<feature type="region of interest" description="Disordered" evidence="1">
    <location>
        <begin position="39"/>
        <end position="65"/>
    </location>
</feature>